<keyword evidence="2" id="KW-1185">Reference proteome</keyword>
<name>A0ACD4VHT7_9CAUL</name>
<dbReference type="EMBL" id="CP119180">
    <property type="protein sequence ID" value="WOB77541.1"/>
    <property type="molecule type" value="Genomic_DNA"/>
</dbReference>
<dbReference type="Proteomes" id="UP001302493">
    <property type="component" value="Chromosome"/>
</dbReference>
<evidence type="ECO:0000313" key="2">
    <source>
        <dbReference type="Proteomes" id="UP001302493"/>
    </source>
</evidence>
<organism evidence="1 2">
    <name type="scientific">Brevundimonas nasdae</name>
    <dbReference type="NCBI Taxonomy" id="172043"/>
    <lineage>
        <taxon>Bacteria</taxon>
        <taxon>Pseudomonadati</taxon>
        <taxon>Pseudomonadota</taxon>
        <taxon>Alphaproteobacteria</taxon>
        <taxon>Caulobacterales</taxon>
        <taxon>Caulobacteraceae</taxon>
        <taxon>Brevundimonas</taxon>
    </lineage>
</organism>
<protein>
    <submittedName>
        <fullName evidence="1">Arylesterase</fullName>
    </submittedName>
</protein>
<sequence length="189" mass="20146">MGNTEQVVTVLGDSLTAGYGLKPVESLPRQLAARLAAHTPPVRIIGAGVSGDTTTDGLRRLDRDVPAQTDLCVVALGANDMMQLVPTDHVRDNLLSIIDKLQQRNIPVLLCGMRAPPWFGAYAWAFDAVYPEVARTANAPLMPFLMDGVALHPAYVLPDRIHPNAAGVGRMADALASHVRAALAALRTP</sequence>
<accession>A0ACD4VHT7</accession>
<proteinExistence type="predicted"/>
<gene>
    <name evidence="1" type="ORF">PZA08_09325</name>
</gene>
<evidence type="ECO:0000313" key="1">
    <source>
        <dbReference type="EMBL" id="WOB77541.1"/>
    </source>
</evidence>
<reference evidence="1" key="1">
    <citation type="submission" date="2023-03" db="EMBL/GenBank/DDBJ databases">
        <title>Genome sequence of Brevundimonas nasdae SJTX8.</title>
        <authorList>
            <person name="Liang R."/>
        </authorList>
    </citation>
    <scope>NUCLEOTIDE SEQUENCE</scope>
    <source>
        <strain evidence="1">X8</strain>
    </source>
</reference>